<dbReference type="InterPro" id="IPR019734">
    <property type="entry name" value="TPR_rpt"/>
</dbReference>
<evidence type="ECO:0000256" key="1">
    <source>
        <dbReference type="ARBA" id="ARBA00022737"/>
    </source>
</evidence>
<keyword evidence="3" id="KW-0472">Membrane</keyword>
<dbReference type="Pfam" id="PF13181">
    <property type="entry name" value="TPR_8"/>
    <property type="match status" value="1"/>
</dbReference>
<evidence type="ECO:0000256" key="3">
    <source>
        <dbReference type="SAM" id="Phobius"/>
    </source>
</evidence>
<dbReference type="PANTHER" id="PTHR45586">
    <property type="entry name" value="TPR REPEAT-CONTAINING PROTEIN PA4667"/>
    <property type="match status" value="1"/>
</dbReference>
<dbReference type="InterPro" id="IPR011990">
    <property type="entry name" value="TPR-like_helical_dom_sf"/>
</dbReference>
<name>A0AAU2JLG2_9ACTN</name>
<dbReference type="SUPFAM" id="SSF48452">
    <property type="entry name" value="TPR-like"/>
    <property type="match status" value="1"/>
</dbReference>
<proteinExistence type="predicted"/>
<dbReference type="SMART" id="SM00028">
    <property type="entry name" value="TPR"/>
    <property type="match status" value="3"/>
</dbReference>
<evidence type="ECO:0000313" key="4">
    <source>
        <dbReference type="EMBL" id="WTU72374.1"/>
    </source>
</evidence>
<keyword evidence="2" id="KW-0802">TPR repeat</keyword>
<sequence>MTTHPQVQRARMLYEMMRPEEAREAVGRHLAEDPDDHQAWSLLGQCQLTLGLYSEAFAAALESLRLEPGFLDAHFVRGYALRHLGRLEEAEAAQRLAIRIDPYAWGPRRQLAELMLELAPDRPEEALEHAEVAVREGPEDTYTWVTMHKVATFHERTELADEAIRQILRVDPTHTLAVTVSTEREAAKAGTSAARAAELYAGGLAAAPHSDALRKDLDRAVYRMLRGTRWLALLCLVMAAVTVDVFPTGGEAKELPVHLGTRLWALTLMAVVWGFGAWRRYRRLRTGAQLTVFALVRRSFWPKVVLGQATWATLCALLLVALPWSERTVPQVLFWLALVPNLLSITHDRDKV</sequence>
<protein>
    <submittedName>
        <fullName evidence="4">Tetratricopeptide repeat protein</fullName>
    </submittedName>
</protein>
<reference evidence="4" key="1">
    <citation type="submission" date="2022-10" db="EMBL/GenBank/DDBJ databases">
        <title>The complete genomes of actinobacterial strains from the NBC collection.</title>
        <authorList>
            <person name="Joergensen T.S."/>
            <person name="Alvarez Arevalo M."/>
            <person name="Sterndorff E.B."/>
            <person name="Faurdal D."/>
            <person name="Vuksanovic O."/>
            <person name="Mourched A.-S."/>
            <person name="Charusanti P."/>
            <person name="Shaw S."/>
            <person name="Blin K."/>
            <person name="Weber T."/>
        </authorList>
    </citation>
    <scope>NUCLEOTIDE SEQUENCE</scope>
    <source>
        <strain evidence="4">NBC_00049</strain>
    </source>
</reference>
<feature type="transmembrane region" description="Helical" evidence="3">
    <location>
        <begin position="230"/>
        <end position="249"/>
    </location>
</feature>
<feature type="transmembrane region" description="Helical" evidence="3">
    <location>
        <begin position="300"/>
        <end position="322"/>
    </location>
</feature>
<dbReference type="Gene3D" id="1.25.40.10">
    <property type="entry name" value="Tetratricopeptide repeat domain"/>
    <property type="match status" value="1"/>
</dbReference>
<dbReference type="EMBL" id="CP108264">
    <property type="protein sequence ID" value="WTU72374.1"/>
    <property type="molecule type" value="Genomic_DNA"/>
</dbReference>
<dbReference type="PANTHER" id="PTHR45586:SF1">
    <property type="entry name" value="LIPOPOLYSACCHARIDE ASSEMBLY PROTEIN B"/>
    <property type="match status" value="1"/>
</dbReference>
<feature type="transmembrane region" description="Helical" evidence="3">
    <location>
        <begin position="261"/>
        <end position="279"/>
    </location>
</feature>
<dbReference type="AlphaFoldDB" id="A0AAU2JLG2"/>
<keyword evidence="3" id="KW-0812">Transmembrane</keyword>
<keyword evidence="1" id="KW-0677">Repeat</keyword>
<dbReference type="InterPro" id="IPR051012">
    <property type="entry name" value="CellSynth/LPSAsmb/PSIAsmb"/>
</dbReference>
<organism evidence="4">
    <name type="scientific">Streptomyces sp. NBC_00049</name>
    <dbReference type="NCBI Taxonomy" id="2903617"/>
    <lineage>
        <taxon>Bacteria</taxon>
        <taxon>Bacillati</taxon>
        <taxon>Actinomycetota</taxon>
        <taxon>Actinomycetes</taxon>
        <taxon>Kitasatosporales</taxon>
        <taxon>Streptomycetaceae</taxon>
        <taxon>Streptomyces</taxon>
    </lineage>
</organism>
<evidence type="ECO:0000256" key="2">
    <source>
        <dbReference type="ARBA" id="ARBA00022803"/>
    </source>
</evidence>
<dbReference type="Pfam" id="PF13432">
    <property type="entry name" value="TPR_16"/>
    <property type="match status" value="1"/>
</dbReference>
<gene>
    <name evidence="4" type="ORF">OG327_02950</name>
</gene>
<keyword evidence="3" id="KW-1133">Transmembrane helix</keyword>
<accession>A0AAU2JLG2</accession>